<evidence type="ECO:0000313" key="1">
    <source>
        <dbReference type="EMBL" id="GBP28138.1"/>
    </source>
</evidence>
<sequence length="187" mass="21262">MSQKGQALCQDLMSHVHPMLLQYRMNGLDGSETAPAGDTLTRFRRRRAARPLAHKTIINCLIVHFNSLEAGCRSERLEPASIRDNIARSVFTTRSTTRTRRRRLLTRRVSSRLCSQELITFSFDVNTRLRNDTSTLGAERKIKQLIKAAGGGRKFKFDASRRKSKLEMDRLSLKVSDGFVTQSQAHT</sequence>
<dbReference type="EMBL" id="BGZK01000203">
    <property type="protein sequence ID" value="GBP28138.1"/>
    <property type="molecule type" value="Genomic_DNA"/>
</dbReference>
<dbReference type="AlphaFoldDB" id="A0A4C1UNX1"/>
<evidence type="ECO:0000313" key="2">
    <source>
        <dbReference type="Proteomes" id="UP000299102"/>
    </source>
</evidence>
<reference evidence="1 2" key="1">
    <citation type="journal article" date="2019" name="Commun. Biol.">
        <title>The bagworm genome reveals a unique fibroin gene that provides high tensile strength.</title>
        <authorList>
            <person name="Kono N."/>
            <person name="Nakamura H."/>
            <person name="Ohtoshi R."/>
            <person name="Tomita M."/>
            <person name="Numata K."/>
            <person name="Arakawa K."/>
        </authorList>
    </citation>
    <scope>NUCLEOTIDE SEQUENCE [LARGE SCALE GENOMIC DNA]</scope>
</reference>
<gene>
    <name evidence="1" type="ORF">EVAR_76232_1</name>
</gene>
<name>A0A4C1UNX1_EUMVA</name>
<keyword evidence="2" id="KW-1185">Reference proteome</keyword>
<comment type="caution">
    <text evidence="1">The sequence shown here is derived from an EMBL/GenBank/DDBJ whole genome shotgun (WGS) entry which is preliminary data.</text>
</comment>
<protein>
    <submittedName>
        <fullName evidence="1">Uncharacterized protein</fullName>
    </submittedName>
</protein>
<dbReference type="Proteomes" id="UP000299102">
    <property type="component" value="Unassembled WGS sequence"/>
</dbReference>
<accession>A0A4C1UNX1</accession>
<organism evidence="1 2">
    <name type="scientific">Eumeta variegata</name>
    <name type="common">Bagworm moth</name>
    <name type="synonym">Eumeta japonica</name>
    <dbReference type="NCBI Taxonomy" id="151549"/>
    <lineage>
        <taxon>Eukaryota</taxon>
        <taxon>Metazoa</taxon>
        <taxon>Ecdysozoa</taxon>
        <taxon>Arthropoda</taxon>
        <taxon>Hexapoda</taxon>
        <taxon>Insecta</taxon>
        <taxon>Pterygota</taxon>
        <taxon>Neoptera</taxon>
        <taxon>Endopterygota</taxon>
        <taxon>Lepidoptera</taxon>
        <taxon>Glossata</taxon>
        <taxon>Ditrysia</taxon>
        <taxon>Tineoidea</taxon>
        <taxon>Psychidae</taxon>
        <taxon>Oiketicinae</taxon>
        <taxon>Eumeta</taxon>
    </lineage>
</organism>
<proteinExistence type="predicted"/>